<dbReference type="PANTHER" id="PTHR13794">
    <property type="entry name" value="ENOLASE SUPERFAMILY, MANDELATE RACEMASE"/>
    <property type="match status" value="1"/>
</dbReference>
<dbReference type="Gene3D" id="3.30.390.10">
    <property type="entry name" value="Enolase-like, N-terminal domain"/>
    <property type="match status" value="1"/>
</dbReference>
<dbReference type="GO" id="GO:0016836">
    <property type="term" value="F:hydro-lyase activity"/>
    <property type="evidence" value="ECO:0007669"/>
    <property type="project" value="TreeGrafter"/>
</dbReference>
<proteinExistence type="predicted"/>
<dbReference type="GO" id="GO:0016052">
    <property type="term" value="P:carbohydrate catabolic process"/>
    <property type="evidence" value="ECO:0007669"/>
    <property type="project" value="TreeGrafter"/>
</dbReference>
<dbReference type="Proteomes" id="UP000091926">
    <property type="component" value="Chromosome"/>
</dbReference>
<keyword evidence="2" id="KW-0479">Metal-binding</keyword>
<dbReference type="CDD" id="cd03316">
    <property type="entry name" value="MR_like"/>
    <property type="match status" value="1"/>
</dbReference>
<dbReference type="InterPro" id="IPR029017">
    <property type="entry name" value="Enolase-like_N"/>
</dbReference>
<dbReference type="AlphaFoldDB" id="A0A193GD62"/>
<evidence type="ECO:0000256" key="2">
    <source>
        <dbReference type="ARBA" id="ARBA00022723"/>
    </source>
</evidence>
<name>A0A193GD62_9BORD</name>
<accession>A0A193GD62</accession>
<evidence type="ECO:0000256" key="3">
    <source>
        <dbReference type="ARBA" id="ARBA00022842"/>
    </source>
</evidence>
<organism evidence="5 6">
    <name type="scientific">Bordetella flabilis</name>
    <dbReference type="NCBI Taxonomy" id="463014"/>
    <lineage>
        <taxon>Bacteria</taxon>
        <taxon>Pseudomonadati</taxon>
        <taxon>Pseudomonadota</taxon>
        <taxon>Betaproteobacteria</taxon>
        <taxon>Burkholderiales</taxon>
        <taxon>Alcaligenaceae</taxon>
        <taxon>Bordetella</taxon>
    </lineage>
</organism>
<dbReference type="SFLD" id="SFLDS00001">
    <property type="entry name" value="Enolase"/>
    <property type="match status" value="1"/>
</dbReference>
<keyword evidence="3" id="KW-0460">Magnesium</keyword>
<dbReference type="Gene3D" id="3.20.20.120">
    <property type="entry name" value="Enolase-like C-terminal domain"/>
    <property type="match status" value="1"/>
</dbReference>
<dbReference type="InterPro" id="IPR036849">
    <property type="entry name" value="Enolase-like_C_sf"/>
</dbReference>
<keyword evidence="6" id="KW-1185">Reference proteome</keyword>
<dbReference type="SUPFAM" id="SSF54826">
    <property type="entry name" value="Enolase N-terminal domain-like"/>
    <property type="match status" value="1"/>
</dbReference>
<sequence>MLPLPASTPLRIAKIDAMVFRAPIAQPVQTSFGTMVDRPALLVRVQDDDGAYGWGEVWCNFPSVGAEHRARMIDAYAAAVLLERPWSHPTEAYEALTRRLRVLAIQSGEPGTIAQVIAGLDVALWDLAARRLGQPLWRLLGGAPQVQVYASGLNPTNPAELAAAKHAEGYRAFKLKVGFGAARDVANLRSLRDAFGPDATLMVDANQAWSLAEARDMSARLAELRPIWLEEPIPADHGADDWRSLAAASPVPLAGGENLRGDVEFDAAIEAGALRVIQPDLGKWGGFSGCLPVARRAMAQGRMFCPHWLGGGVGQLASLHLKAIAGGPGYAEVDSNPNPLRERFGGDRLRPVDGVVTLPDAPGLGSEPDLAACRDYAVDHRS</sequence>
<dbReference type="SUPFAM" id="SSF51604">
    <property type="entry name" value="Enolase C-terminal domain-like"/>
    <property type="match status" value="1"/>
</dbReference>
<dbReference type="InterPro" id="IPR029065">
    <property type="entry name" value="Enolase_C-like"/>
</dbReference>
<dbReference type="SMART" id="SM00922">
    <property type="entry name" value="MR_MLE"/>
    <property type="match status" value="1"/>
</dbReference>
<gene>
    <name evidence="5" type="ORF">BAU07_12145</name>
</gene>
<dbReference type="InterPro" id="IPR013342">
    <property type="entry name" value="Mandelate_racemase_C"/>
</dbReference>
<dbReference type="KEGG" id="bfz:BAU07_12145"/>
<dbReference type="STRING" id="463014.BAU07_12145"/>
<evidence type="ECO:0000313" key="5">
    <source>
        <dbReference type="EMBL" id="ANN77755.1"/>
    </source>
</evidence>
<dbReference type="Pfam" id="PF02746">
    <property type="entry name" value="MR_MLE_N"/>
    <property type="match status" value="1"/>
</dbReference>
<evidence type="ECO:0000259" key="4">
    <source>
        <dbReference type="SMART" id="SM00922"/>
    </source>
</evidence>
<feature type="domain" description="Mandelate racemase/muconate lactonizing enzyme C-terminal" evidence="4">
    <location>
        <begin position="158"/>
        <end position="252"/>
    </location>
</feature>
<protein>
    <submittedName>
        <fullName evidence="5">Mandelate racemase</fullName>
    </submittedName>
</protein>
<evidence type="ECO:0000256" key="1">
    <source>
        <dbReference type="ARBA" id="ARBA00001946"/>
    </source>
</evidence>
<dbReference type="PANTHER" id="PTHR13794:SF58">
    <property type="entry name" value="MITOCHONDRIAL ENOLASE SUPERFAMILY MEMBER 1"/>
    <property type="match status" value="1"/>
</dbReference>
<dbReference type="EMBL" id="CP016172">
    <property type="protein sequence ID" value="ANN77755.1"/>
    <property type="molecule type" value="Genomic_DNA"/>
</dbReference>
<dbReference type="SFLD" id="SFLDG00179">
    <property type="entry name" value="mandelate_racemase"/>
    <property type="match status" value="1"/>
</dbReference>
<dbReference type="OrthoDB" id="8609034at2"/>
<dbReference type="Pfam" id="PF13378">
    <property type="entry name" value="MR_MLE_C"/>
    <property type="match status" value="1"/>
</dbReference>
<comment type="cofactor">
    <cofactor evidence="1">
        <name>Mg(2+)</name>
        <dbReference type="ChEBI" id="CHEBI:18420"/>
    </cofactor>
</comment>
<dbReference type="PROSITE" id="PS00909">
    <property type="entry name" value="MR_MLE_2"/>
    <property type="match status" value="1"/>
</dbReference>
<dbReference type="InterPro" id="IPR013341">
    <property type="entry name" value="Mandelate_racemase_N_dom"/>
</dbReference>
<dbReference type="RefSeq" id="WP_066657906.1">
    <property type="nucleotide sequence ID" value="NZ_CBCSCL010000033.1"/>
</dbReference>
<dbReference type="GO" id="GO:0000287">
    <property type="term" value="F:magnesium ion binding"/>
    <property type="evidence" value="ECO:0007669"/>
    <property type="project" value="TreeGrafter"/>
</dbReference>
<evidence type="ECO:0000313" key="6">
    <source>
        <dbReference type="Proteomes" id="UP000091926"/>
    </source>
</evidence>
<dbReference type="InterPro" id="IPR018110">
    <property type="entry name" value="Mandel_Rmase/mucon_lact_enz_CS"/>
</dbReference>
<dbReference type="GO" id="GO:0009063">
    <property type="term" value="P:amino acid catabolic process"/>
    <property type="evidence" value="ECO:0007669"/>
    <property type="project" value="InterPro"/>
</dbReference>
<reference evidence="5 6" key="1">
    <citation type="submission" date="2016-06" db="EMBL/GenBank/DDBJ databases">
        <title>Complete genome sequences of Bordetella bronchialis and Bordetella flabilis.</title>
        <authorList>
            <person name="LiPuma J.J."/>
            <person name="Spilker T."/>
        </authorList>
    </citation>
    <scope>NUCLEOTIDE SEQUENCE [LARGE SCALE GENOMIC DNA]</scope>
    <source>
        <strain evidence="5 6">AU10664</strain>
    </source>
</reference>
<dbReference type="InterPro" id="IPR046945">
    <property type="entry name" value="RHMD-like"/>
</dbReference>